<sequence>MLILSILTIVFFSLVLIRATDLLTDHLKELAWKTRLGEFFLTSFLIGIATSLPEISVGITSALDGIPAISLGNVIGSNVANLSIITGIATLIGGALVVRDQTYTSDFLYALFAGVAPILLLVDGELTRVDGLILIALYGYYNVALLRKHNKSIDEEGFLKSLLYRMKRNHVGRNFKYLFLALVLIIFSADMMVKSGQYIAQFLGVPVFLVGLFLIAVGTSLPELAFGFRAIKRDEPELFMGNLLGSTVVNATFIVGLTVLIHPIIPVAVSEYLIATIMFVASLLFFIVFFRTKKRIVPWEGAFLIILYTLFVLLEVYQQRV</sequence>
<dbReference type="InterPro" id="IPR004481">
    <property type="entry name" value="K/Na/Ca-exchanger"/>
</dbReference>
<comment type="subcellular location">
    <subcellularLocation>
        <location evidence="1">Membrane</location>
        <topology evidence="1">Multi-pass membrane protein</topology>
    </subcellularLocation>
</comment>
<evidence type="ECO:0000256" key="2">
    <source>
        <dbReference type="ARBA" id="ARBA00022692"/>
    </source>
</evidence>
<keyword evidence="2 5" id="KW-0812">Transmembrane</keyword>
<dbReference type="PANTHER" id="PTHR10846">
    <property type="entry name" value="SODIUM/POTASSIUM/CALCIUM EXCHANGER"/>
    <property type="match status" value="1"/>
</dbReference>
<feature type="transmembrane region" description="Helical" evidence="5">
    <location>
        <begin position="271"/>
        <end position="290"/>
    </location>
</feature>
<dbReference type="InterPro" id="IPR004837">
    <property type="entry name" value="NaCa_Exmemb"/>
</dbReference>
<feature type="transmembrane region" description="Helical" evidence="5">
    <location>
        <begin position="175"/>
        <end position="193"/>
    </location>
</feature>
<evidence type="ECO:0000256" key="1">
    <source>
        <dbReference type="ARBA" id="ARBA00004141"/>
    </source>
</evidence>
<feature type="transmembrane region" description="Helical" evidence="5">
    <location>
        <begin position="79"/>
        <end position="98"/>
    </location>
</feature>
<dbReference type="Gene3D" id="1.20.1420.30">
    <property type="entry name" value="NCX, central ion-binding region"/>
    <property type="match status" value="1"/>
</dbReference>
<dbReference type="GO" id="GO:0005886">
    <property type="term" value="C:plasma membrane"/>
    <property type="evidence" value="ECO:0007669"/>
    <property type="project" value="TreeGrafter"/>
</dbReference>
<dbReference type="GO" id="GO:0006874">
    <property type="term" value="P:intracellular calcium ion homeostasis"/>
    <property type="evidence" value="ECO:0007669"/>
    <property type="project" value="TreeGrafter"/>
</dbReference>
<protein>
    <submittedName>
        <fullName evidence="7">Na+/Ca+ antiporter, CaCA family</fullName>
    </submittedName>
</protein>
<feature type="domain" description="Sodium/calcium exchanger membrane region" evidence="6">
    <location>
        <begin position="177"/>
        <end position="314"/>
    </location>
</feature>
<feature type="transmembrane region" description="Helical" evidence="5">
    <location>
        <begin position="199"/>
        <end position="221"/>
    </location>
</feature>
<dbReference type="Pfam" id="PF01699">
    <property type="entry name" value="Na_Ca_ex"/>
    <property type="match status" value="2"/>
</dbReference>
<dbReference type="InterPro" id="IPR044880">
    <property type="entry name" value="NCX_ion-bd_dom_sf"/>
</dbReference>
<dbReference type="EMBL" id="LCAN01000017">
    <property type="protein sequence ID" value="KKR93948.1"/>
    <property type="molecule type" value="Genomic_DNA"/>
</dbReference>
<proteinExistence type="predicted"/>
<evidence type="ECO:0000259" key="6">
    <source>
        <dbReference type="Pfam" id="PF01699"/>
    </source>
</evidence>
<dbReference type="GO" id="GO:0008273">
    <property type="term" value="F:calcium, potassium:sodium antiporter activity"/>
    <property type="evidence" value="ECO:0007669"/>
    <property type="project" value="TreeGrafter"/>
</dbReference>
<feature type="transmembrane region" description="Helical" evidence="5">
    <location>
        <begin position="242"/>
        <end position="265"/>
    </location>
</feature>
<organism evidence="7 8">
    <name type="scientific">Candidatus Roizmanbacteria bacterium GW2011_GWA1_41_13</name>
    <dbReference type="NCBI Taxonomy" id="1618474"/>
    <lineage>
        <taxon>Bacteria</taxon>
        <taxon>Candidatus Roizmaniibacteriota</taxon>
    </lineage>
</organism>
<evidence type="ECO:0000256" key="3">
    <source>
        <dbReference type="ARBA" id="ARBA00022989"/>
    </source>
</evidence>
<feature type="domain" description="Sodium/calcium exchanger membrane region" evidence="6">
    <location>
        <begin position="5"/>
        <end position="145"/>
    </location>
</feature>
<name>A0A0G0UZ93_9BACT</name>
<evidence type="ECO:0000313" key="7">
    <source>
        <dbReference type="EMBL" id="KKR93948.1"/>
    </source>
</evidence>
<evidence type="ECO:0000256" key="5">
    <source>
        <dbReference type="SAM" id="Phobius"/>
    </source>
</evidence>
<comment type="caution">
    <text evidence="7">The sequence shown here is derived from an EMBL/GenBank/DDBJ whole genome shotgun (WGS) entry which is preliminary data.</text>
</comment>
<dbReference type="AlphaFoldDB" id="A0A0G0UZ93"/>
<dbReference type="Proteomes" id="UP000034961">
    <property type="component" value="Unassembled WGS sequence"/>
</dbReference>
<feature type="transmembrane region" description="Helical" evidence="5">
    <location>
        <begin position="128"/>
        <end position="146"/>
    </location>
</feature>
<evidence type="ECO:0000313" key="8">
    <source>
        <dbReference type="Proteomes" id="UP000034961"/>
    </source>
</evidence>
<accession>A0A0G0UZ93</accession>
<feature type="transmembrane region" description="Helical" evidence="5">
    <location>
        <begin position="297"/>
        <end position="317"/>
    </location>
</feature>
<keyword evidence="4 5" id="KW-0472">Membrane</keyword>
<evidence type="ECO:0000256" key="4">
    <source>
        <dbReference type="ARBA" id="ARBA00023136"/>
    </source>
</evidence>
<keyword evidence="3 5" id="KW-1133">Transmembrane helix</keyword>
<dbReference type="GO" id="GO:0005262">
    <property type="term" value="F:calcium channel activity"/>
    <property type="evidence" value="ECO:0007669"/>
    <property type="project" value="TreeGrafter"/>
</dbReference>
<dbReference type="PANTHER" id="PTHR10846:SF8">
    <property type="entry name" value="INNER MEMBRANE PROTEIN YRBG"/>
    <property type="match status" value="1"/>
</dbReference>
<reference evidence="7 8" key="1">
    <citation type="journal article" date="2015" name="Nature">
        <title>rRNA introns, odd ribosomes, and small enigmatic genomes across a large radiation of phyla.</title>
        <authorList>
            <person name="Brown C.T."/>
            <person name="Hug L.A."/>
            <person name="Thomas B.C."/>
            <person name="Sharon I."/>
            <person name="Castelle C.J."/>
            <person name="Singh A."/>
            <person name="Wilkins M.J."/>
            <person name="Williams K.H."/>
            <person name="Banfield J.F."/>
        </authorList>
    </citation>
    <scope>NUCLEOTIDE SEQUENCE [LARGE SCALE GENOMIC DNA]</scope>
</reference>
<gene>
    <name evidence="7" type="ORF">UU41_C0017G0041</name>
</gene>